<reference evidence="2 3" key="1">
    <citation type="submission" date="2018-12" db="EMBL/GenBank/DDBJ databases">
        <authorList>
            <person name="Li F."/>
        </authorList>
    </citation>
    <scope>NUCLEOTIDE SEQUENCE [LARGE SCALE GENOMIC DNA]</scope>
    <source>
        <strain evidence="2 3">11W25H-1</strain>
    </source>
</reference>
<dbReference type="PROSITE" id="PS51186">
    <property type="entry name" value="GNAT"/>
    <property type="match status" value="1"/>
</dbReference>
<name>A0A444PSX7_9MICO</name>
<gene>
    <name evidence="2" type="ORF">ELQ90_09215</name>
</gene>
<evidence type="ECO:0000259" key="1">
    <source>
        <dbReference type="PROSITE" id="PS51186"/>
    </source>
</evidence>
<dbReference type="InterPro" id="IPR016181">
    <property type="entry name" value="Acyl_CoA_acyltransferase"/>
</dbReference>
<dbReference type="Gene3D" id="3.40.630.30">
    <property type="match status" value="1"/>
</dbReference>
<proteinExistence type="predicted"/>
<dbReference type="Proteomes" id="UP000288547">
    <property type="component" value="Unassembled WGS sequence"/>
</dbReference>
<dbReference type="Pfam" id="PF00583">
    <property type="entry name" value="Acetyltransf_1"/>
    <property type="match status" value="1"/>
</dbReference>
<dbReference type="SUPFAM" id="SSF55729">
    <property type="entry name" value="Acyl-CoA N-acyltransferases (Nat)"/>
    <property type="match status" value="1"/>
</dbReference>
<dbReference type="OrthoDB" id="5243635at2"/>
<keyword evidence="3" id="KW-1185">Reference proteome</keyword>
<dbReference type="EMBL" id="RZNB01000003">
    <property type="protein sequence ID" value="RWZ50982.1"/>
    <property type="molecule type" value="Genomic_DNA"/>
</dbReference>
<evidence type="ECO:0000313" key="3">
    <source>
        <dbReference type="Proteomes" id="UP000288547"/>
    </source>
</evidence>
<dbReference type="PANTHER" id="PTHR43617">
    <property type="entry name" value="L-AMINO ACID N-ACETYLTRANSFERASE"/>
    <property type="match status" value="1"/>
</dbReference>
<protein>
    <submittedName>
        <fullName evidence="2">N-acetyltransferase</fullName>
    </submittedName>
</protein>
<dbReference type="PANTHER" id="PTHR43617:SF38">
    <property type="entry name" value="N-ACETYLTRANSFERASE DOMAIN-CONTAINING PROTEIN"/>
    <property type="match status" value="1"/>
</dbReference>
<comment type="caution">
    <text evidence="2">The sequence shown here is derived from an EMBL/GenBank/DDBJ whole genome shotgun (WGS) entry which is preliminary data.</text>
</comment>
<dbReference type="InterPro" id="IPR000182">
    <property type="entry name" value="GNAT_dom"/>
</dbReference>
<organism evidence="2 3">
    <name type="scientific">Labedella phragmitis</name>
    <dbReference type="NCBI Taxonomy" id="2498849"/>
    <lineage>
        <taxon>Bacteria</taxon>
        <taxon>Bacillati</taxon>
        <taxon>Actinomycetota</taxon>
        <taxon>Actinomycetes</taxon>
        <taxon>Micrococcales</taxon>
        <taxon>Microbacteriaceae</taxon>
        <taxon>Labedella</taxon>
    </lineage>
</organism>
<dbReference type="GO" id="GO:0016747">
    <property type="term" value="F:acyltransferase activity, transferring groups other than amino-acyl groups"/>
    <property type="evidence" value="ECO:0007669"/>
    <property type="project" value="InterPro"/>
</dbReference>
<accession>A0A444PSX7</accession>
<evidence type="ECO:0000313" key="2">
    <source>
        <dbReference type="EMBL" id="RWZ50982.1"/>
    </source>
</evidence>
<dbReference type="RefSeq" id="WP_128494977.1">
    <property type="nucleotide sequence ID" value="NZ_RZNB01000003.1"/>
</dbReference>
<dbReference type="AlphaFoldDB" id="A0A444PSX7"/>
<dbReference type="InterPro" id="IPR050276">
    <property type="entry name" value="MshD_Acetyltransferase"/>
</dbReference>
<feature type="domain" description="N-acetyltransferase" evidence="1">
    <location>
        <begin position="9"/>
        <end position="170"/>
    </location>
</feature>
<sequence length="170" mass="18996">MEREAVPDAVIRPLRAGDAEGVALVHVTSWRETYAGLVPEEMYDDAALERRRTWWGEIVERAEAGSLRWTTRVAALDGRIVGFATAGPSRDGVQQRPLELAMIYTLAEVHGRGIGDALLDAVLGDAPAQLWVAEENPRARRFYERHGFRWGGIRKLDEHLDGLAEVLLVR</sequence>
<keyword evidence="2" id="KW-0808">Transferase</keyword>
<dbReference type="CDD" id="cd04301">
    <property type="entry name" value="NAT_SF"/>
    <property type="match status" value="1"/>
</dbReference>